<evidence type="ECO:0000256" key="1">
    <source>
        <dbReference type="SAM" id="Phobius"/>
    </source>
</evidence>
<dbReference type="KEGG" id="arac:E0W69_013455"/>
<dbReference type="Gene3D" id="2.20.28.30">
    <property type="entry name" value="RNA polymerase ii, chain L"/>
    <property type="match status" value="1"/>
</dbReference>
<dbReference type="EMBL" id="CP044016">
    <property type="protein sequence ID" value="QES89627.1"/>
    <property type="molecule type" value="Genomic_DNA"/>
</dbReference>
<gene>
    <name evidence="2" type="ORF">E0W69_013455</name>
</gene>
<dbReference type="Proteomes" id="UP000292424">
    <property type="component" value="Chromosome"/>
</dbReference>
<dbReference type="RefSeq" id="WP_131330569.1">
    <property type="nucleotide sequence ID" value="NZ_CP044016.1"/>
</dbReference>
<protein>
    <recommendedName>
        <fullName evidence="4">Zinc ribbon domain-containing protein</fullName>
    </recommendedName>
</protein>
<evidence type="ECO:0000313" key="2">
    <source>
        <dbReference type="EMBL" id="QES89627.1"/>
    </source>
</evidence>
<dbReference type="PANTHER" id="PTHR37826:SF3">
    <property type="entry name" value="J DOMAIN-CONTAINING PROTEIN"/>
    <property type="match status" value="1"/>
</dbReference>
<feature type="transmembrane region" description="Helical" evidence="1">
    <location>
        <begin position="352"/>
        <end position="370"/>
    </location>
</feature>
<sequence>MSFEVKNESIDGSIKCKNCGAALEYQPGTSTLKCPYCGTINEITTTNDKNIDSFDYNDFINSDKLPNNNTTEANIVQCSNCGATTTLAPGITADKCPFCATPLVINTKQTQRILKPHYVLPFIINQPRAIELYKKWMSKLWFAPDNLVKNTNETRVNSLKGIYIPYWSYDTDTKTEYVGEQGIYYWVTETYYEEENGEQVERTREVRHTNWYSVSGTVHCSFDDILVSASKSLPQTLANKLEPWTLDRLQHYNDQYMSGFQAETYQLAPDACLETAKQLINDDILNAIRNDIGGDEQHITDYDNQYLNIAIKYELLPIWISAFYFENKLYQIVINGATGEVIGERPYSTSKILFAILIGIVVLMILYFCFKN</sequence>
<dbReference type="AlphaFoldDB" id="A0A5P2G349"/>
<dbReference type="PANTHER" id="PTHR37826">
    <property type="entry name" value="FLOTILLIN BAND_7_5 DOMAIN PROTEIN"/>
    <property type="match status" value="1"/>
</dbReference>
<dbReference type="NCBIfam" id="TIGR01053">
    <property type="entry name" value="LSD1"/>
    <property type="match status" value="1"/>
</dbReference>
<keyword evidence="1" id="KW-0472">Membrane</keyword>
<reference evidence="2 3" key="1">
    <citation type="submission" date="2019-09" db="EMBL/GenBank/DDBJ databases">
        <title>Complete genome sequence of Arachidicoccus sp. B3-10 isolated from apple orchard soil.</title>
        <authorList>
            <person name="Kim H.S."/>
            <person name="Han K.-I."/>
            <person name="Suh M.K."/>
            <person name="Lee K.C."/>
            <person name="Eom M.K."/>
            <person name="Kim J.-S."/>
            <person name="Kang S.W."/>
            <person name="Sin Y."/>
            <person name="Lee J.-S."/>
        </authorList>
    </citation>
    <scope>NUCLEOTIDE SEQUENCE [LARGE SCALE GENOMIC DNA]</scope>
    <source>
        <strain evidence="2 3">B3-10</strain>
    </source>
</reference>
<dbReference type="OrthoDB" id="3182597at2"/>
<name>A0A5P2G349_9BACT</name>
<keyword evidence="1" id="KW-1133">Transmembrane helix</keyword>
<proteinExistence type="predicted"/>
<keyword evidence="1" id="KW-0812">Transmembrane</keyword>
<accession>A0A5P2G349</accession>
<evidence type="ECO:0000313" key="3">
    <source>
        <dbReference type="Proteomes" id="UP000292424"/>
    </source>
</evidence>
<evidence type="ECO:0008006" key="4">
    <source>
        <dbReference type="Google" id="ProtNLM"/>
    </source>
</evidence>
<organism evidence="2 3">
    <name type="scientific">Rhizosphaericola mali</name>
    <dbReference type="NCBI Taxonomy" id="2545455"/>
    <lineage>
        <taxon>Bacteria</taxon>
        <taxon>Pseudomonadati</taxon>
        <taxon>Bacteroidota</taxon>
        <taxon>Chitinophagia</taxon>
        <taxon>Chitinophagales</taxon>
        <taxon>Chitinophagaceae</taxon>
        <taxon>Rhizosphaericola</taxon>
    </lineage>
</organism>
<keyword evidence="3" id="KW-1185">Reference proteome</keyword>